<evidence type="ECO:0000313" key="2">
    <source>
        <dbReference type="Proteomes" id="UP001204772"/>
    </source>
</evidence>
<dbReference type="EMBL" id="JAMZEL010000006">
    <property type="protein sequence ID" value="MCP1384066.1"/>
    <property type="molecule type" value="Genomic_DNA"/>
</dbReference>
<evidence type="ECO:0000313" key="1">
    <source>
        <dbReference type="EMBL" id="MCP1384066.1"/>
    </source>
</evidence>
<reference evidence="1 2" key="1">
    <citation type="submission" date="2022-06" db="EMBL/GenBank/DDBJ databases">
        <title>Runella sp. S5 genome sequencing.</title>
        <authorList>
            <person name="Park S."/>
        </authorList>
    </citation>
    <scope>NUCLEOTIDE SEQUENCE [LARGE SCALE GENOMIC DNA]</scope>
    <source>
        <strain evidence="1 2">S5</strain>
    </source>
</reference>
<sequence length="209" mass="24821">MLSLEEYNPINTVEKVDNLLELLDKHFSNNLNRKELNEIEVKILINIRKIKIQIYFKEQFFKKILVKYNTNILENPKSKSDDSLDYKSTNTDINPQALKFIIELDAFNSNPVLDHNVIKRYEKTQLEYFKVVRDKRLSAEDWGKIRSKFEIYTNIIRDYIKNDNREPTLKQRVEELKAQKNTIIDSSFLSKKAIDVLPTDTSEDPIHRK</sequence>
<comment type="caution">
    <text evidence="1">The sequence shown here is derived from an EMBL/GenBank/DDBJ whole genome shotgun (WGS) entry which is preliminary data.</text>
</comment>
<dbReference type="RefSeq" id="WP_253529332.1">
    <property type="nucleotide sequence ID" value="NZ_JAMZEL010000006.1"/>
</dbReference>
<protein>
    <submittedName>
        <fullName evidence="1">Uncharacterized protein</fullName>
    </submittedName>
</protein>
<gene>
    <name evidence="1" type="ORF">NCI00_16590</name>
</gene>
<name>A0ABT1FQL7_9BACT</name>
<proteinExistence type="predicted"/>
<keyword evidence="2" id="KW-1185">Reference proteome</keyword>
<organism evidence="1 2">
    <name type="scientific">Runella salmonicolor</name>
    <dbReference type="NCBI Taxonomy" id="2950278"/>
    <lineage>
        <taxon>Bacteria</taxon>
        <taxon>Pseudomonadati</taxon>
        <taxon>Bacteroidota</taxon>
        <taxon>Cytophagia</taxon>
        <taxon>Cytophagales</taxon>
        <taxon>Spirosomataceae</taxon>
        <taxon>Runella</taxon>
    </lineage>
</organism>
<accession>A0ABT1FQL7</accession>
<dbReference type="Proteomes" id="UP001204772">
    <property type="component" value="Unassembled WGS sequence"/>
</dbReference>